<evidence type="ECO:0000256" key="1">
    <source>
        <dbReference type="SAM" id="SignalP"/>
    </source>
</evidence>
<name>A0ABU6QF20_9FABA</name>
<evidence type="ECO:0000313" key="3">
    <source>
        <dbReference type="Proteomes" id="UP001341840"/>
    </source>
</evidence>
<sequence>MLKKMFQRLLFDALVLLNPSSTFQPWQPVSSFSDCRALITAVLSSSLLLGPSLQATAEARSSQAASSSPSLPVPPASATIHCRSLKQYRLLLFSFSDRPTRCNRKEGRHGRSKGVHH</sequence>
<protein>
    <recommendedName>
        <fullName evidence="4">Secreted protein</fullName>
    </recommendedName>
</protein>
<dbReference type="EMBL" id="JASCZI010000249">
    <property type="protein sequence ID" value="MED6110459.1"/>
    <property type="molecule type" value="Genomic_DNA"/>
</dbReference>
<dbReference type="Proteomes" id="UP001341840">
    <property type="component" value="Unassembled WGS sequence"/>
</dbReference>
<feature type="signal peptide" evidence="1">
    <location>
        <begin position="1"/>
        <end position="22"/>
    </location>
</feature>
<evidence type="ECO:0000313" key="2">
    <source>
        <dbReference type="EMBL" id="MED6110459.1"/>
    </source>
</evidence>
<evidence type="ECO:0008006" key="4">
    <source>
        <dbReference type="Google" id="ProtNLM"/>
    </source>
</evidence>
<reference evidence="2 3" key="1">
    <citation type="journal article" date="2023" name="Plants (Basel)">
        <title>Bridging the Gap: Combining Genomics and Transcriptomics Approaches to Understand Stylosanthes scabra, an Orphan Legume from the Brazilian Caatinga.</title>
        <authorList>
            <person name="Ferreira-Neto J.R.C."/>
            <person name="da Silva M.D."/>
            <person name="Binneck E."/>
            <person name="de Melo N.F."/>
            <person name="da Silva R.H."/>
            <person name="de Melo A.L.T.M."/>
            <person name="Pandolfi V."/>
            <person name="Bustamante F.O."/>
            <person name="Brasileiro-Vidal A.C."/>
            <person name="Benko-Iseppon A.M."/>
        </authorList>
    </citation>
    <scope>NUCLEOTIDE SEQUENCE [LARGE SCALE GENOMIC DNA]</scope>
    <source>
        <tissue evidence="2">Leaves</tissue>
    </source>
</reference>
<accession>A0ABU6QF20</accession>
<keyword evidence="1" id="KW-0732">Signal</keyword>
<comment type="caution">
    <text evidence="2">The sequence shown here is derived from an EMBL/GenBank/DDBJ whole genome shotgun (WGS) entry which is preliminary data.</text>
</comment>
<keyword evidence="3" id="KW-1185">Reference proteome</keyword>
<gene>
    <name evidence="2" type="ORF">PIB30_043061</name>
</gene>
<organism evidence="2 3">
    <name type="scientific">Stylosanthes scabra</name>
    <dbReference type="NCBI Taxonomy" id="79078"/>
    <lineage>
        <taxon>Eukaryota</taxon>
        <taxon>Viridiplantae</taxon>
        <taxon>Streptophyta</taxon>
        <taxon>Embryophyta</taxon>
        <taxon>Tracheophyta</taxon>
        <taxon>Spermatophyta</taxon>
        <taxon>Magnoliopsida</taxon>
        <taxon>eudicotyledons</taxon>
        <taxon>Gunneridae</taxon>
        <taxon>Pentapetalae</taxon>
        <taxon>rosids</taxon>
        <taxon>fabids</taxon>
        <taxon>Fabales</taxon>
        <taxon>Fabaceae</taxon>
        <taxon>Papilionoideae</taxon>
        <taxon>50 kb inversion clade</taxon>
        <taxon>dalbergioids sensu lato</taxon>
        <taxon>Dalbergieae</taxon>
        <taxon>Pterocarpus clade</taxon>
        <taxon>Stylosanthes</taxon>
    </lineage>
</organism>
<proteinExistence type="predicted"/>
<feature type="chain" id="PRO_5045333305" description="Secreted protein" evidence="1">
    <location>
        <begin position="23"/>
        <end position="117"/>
    </location>
</feature>